<accession>A0A8H3CJE3</accession>
<sequence length="532" mass="59761">MKPPISSALLPCPTIIQWEEAGASLVTALTNYMGLCLNLGTNSLREGTDSEDLVSRIDSTLTGVHTAMSHRLSESKSALARTRNKLASPLFHFPEEVVSEIFMNVVFDHSNPASSRPRSLERDTRMIYRRLYSLLGVCSVWRELVLARGALWSVIPIIESRSDKKHEAIKRILQRTGGNRLHLAASMTWSTTNTLAKVITRYGPRLRTVNISASGCHVIEEAVHDLLQHDTRMSLSELSLRFENASALNYRMPEETDFLISRGHPNYASFARLMETLAAFRISGIHVHWDNIASSTRLVELRIEQVVVGYDNAILPFVRALSSAPNLRDLKIISVSTFRAWDTIYDSPVPITFPNLESLLLQDLYFNTLEFLLPAISPGSYCSTLFLTRKSLEINVTRDTPEEEEAEDMEVELVDVSELGGALAQTRVDTLMISGLWDGCWLTGPELRALLIGAPTVKTLKMNNWDLDYSVWRALRRSPTARCHPEDHPFPALENLHLCCAKILNQRGLKNNDEQPSNSENGAWSSSYRYHG</sequence>
<gene>
    <name evidence="2" type="ORF">RDB_LOCUS75214</name>
</gene>
<dbReference type="SUPFAM" id="SSF52047">
    <property type="entry name" value="RNI-like"/>
    <property type="match status" value="1"/>
</dbReference>
<feature type="region of interest" description="Disordered" evidence="1">
    <location>
        <begin position="510"/>
        <end position="532"/>
    </location>
</feature>
<dbReference type="InterPro" id="IPR032675">
    <property type="entry name" value="LRR_dom_sf"/>
</dbReference>
<dbReference type="Gene3D" id="3.80.10.10">
    <property type="entry name" value="Ribonuclease Inhibitor"/>
    <property type="match status" value="1"/>
</dbReference>
<reference evidence="2" key="1">
    <citation type="submission" date="2021-01" db="EMBL/GenBank/DDBJ databases">
        <authorList>
            <person name="Kaushik A."/>
        </authorList>
    </citation>
    <scope>NUCLEOTIDE SEQUENCE</scope>
    <source>
        <strain evidence="2">Type strain: AG8-Rh-89/</strain>
    </source>
</reference>
<evidence type="ECO:0000313" key="2">
    <source>
        <dbReference type="EMBL" id="CAE6481304.1"/>
    </source>
</evidence>
<dbReference type="AlphaFoldDB" id="A0A8H3CJE3"/>
<comment type="caution">
    <text evidence="2">The sequence shown here is derived from an EMBL/GenBank/DDBJ whole genome shotgun (WGS) entry which is preliminary data.</text>
</comment>
<dbReference type="EMBL" id="CAJMWZ010003942">
    <property type="protein sequence ID" value="CAE6481304.1"/>
    <property type="molecule type" value="Genomic_DNA"/>
</dbReference>
<evidence type="ECO:0000256" key="1">
    <source>
        <dbReference type="SAM" id="MobiDB-lite"/>
    </source>
</evidence>
<feature type="compositionally biased region" description="Polar residues" evidence="1">
    <location>
        <begin position="514"/>
        <end position="532"/>
    </location>
</feature>
<protein>
    <recommendedName>
        <fullName evidence="4">F-box domain-containing protein</fullName>
    </recommendedName>
</protein>
<name>A0A8H3CJE3_9AGAM</name>
<evidence type="ECO:0008006" key="4">
    <source>
        <dbReference type="Google" id="ProtNLM"/>
    </source>
</evidence>
<proteinExistence type="predicted"/>
<organism evidence="2 3">
    <name type="scientific">Rhizoctonia solani</name>
    <dbReference type="NCBI Taxonomy" id="456999"/>
    <lineage>
        <taxon>Eukaryota</taxon>
        <taxon>Fungi</taxon>
        <taxon>Dikarya</taxon>
        <taxon>Basidiomycota</taxon>
        <taxon>Agaricomycotina</taxon>
        <taxon>Agaricomycetes</taxon>
        <taxon>Cantharellales</taxon>
        <taxon>Ceratobasidiaceae</taxon>
        <taxon>Rhizoctonia</taxon>
    </lineage>
</organism>
<dbReference type="Proteomes" id="UP000663850">
    <property type="component" value="Unassembled WGS sequence"/>
</dbReference>
<evidence type="ECO:0000313" key="3">
    <source>
        <dbReference type="Proteomes" id="UP000663850"/>
    </source>
</evidence>